<dbReference type="Proteomes" id="UP000516438">
    <property type="component" value="Chromosome"/>
</dbReference>
<dbReference type="KEGG" id="cmaq:H0S70_09440"/>
<gene>
    <name evidence="2" type="ORF">H0S70_09440</name>
</gene>
<sequence length="176" mass="21137">MKWNDSISNLYNQKQSLEAIKSRYENAEKAIHITLQNLKSEGKFQGLIHNLRDEGWKDWQIISNILNFILDYKIRLFESETLGKTTNHNLQKVFHNMFWKYIKIDEKDNYISFPIDAFESKEFNMQFKVGLIAVLHRYNLECKFQTPPFNAVREFLNVKFNYDKDEYNDINPLKDI</sequence>
<keyword evidence="3" id="KW-1185">Reference proteome</keyword>
<dbReference type="RefSeq" id="WP_188320611.1">
    <property type="nucleotide sequence ID" value="NZ_CP060203.1"/>
</dbReference>
<dbReference type="AlphaFoldDB" id="A0A7H1DUD5"/>
<protein>
    <submittedName>
        <fullName evidence="2">Uncharacterized protein</fullName>
    </submittedName>
</protein>
<feature type="coiled-coil region" evidence="1">
    <location>
        <begin position="7"/>
        <end position="37"/>
    </location>
</feature>
<evidence type="ECO:0000313" key="2">
    <source>
        <dbReference type="EMBL" id="QNS40593.1"/>
    </source>
</evidence>
<organism evidence="2 3">
    <name type="scientific">Chryseobacterium manosquense</name>
    <dbReference type="NCBI Taxonomy" id="2754694"/>
    <lineage>
        <taxon>Bacteria</taxon>
        <taxon>Pseudomonadati</taxon>
        <taxon>Bacteroidota</taxon>
        <taxon>Flavobacteriia</taxon>
        <taxon>Flavobacteriales</taxon>
        <taxon>Weeksellaceae</taxon>
        <taxon>Chryseobacterium group</taxon>
        <taxon>Chryseobacterium</taxon>
    </lineage>
</organism>
<accession>A0A7H1DUD5</accession>
<name>A0A7H1DUD5_9FLAO</name>
<reference evidence="2 3" key="1">
    <citation type="submission" date="2020-07" db="EMBL/GenBank/DDBJ databases">
        <title>Complete genome and description of Chryseobacterium manosquense strain Marseille-Q2069 sp. nov.</title>
        <authorList>
            <person name="Boxberger M."/>
        </authorList>
    </citation>
    <scope>NUCLEOTIDE SEQUENCE [LARGE SCALE GENOMIC DNA]</scope>
    <source>
        <strain evidence="2 3">Marseille-Q2069</strain>
    </source>
</reference>
<dbReference type="EMBL" id="CP060203">
    <property type="protein sequence ID" value="QNS40593.1"/>
    <property type="molecule type" value="Genomic_DNA"/>
</dbReference>
<keyword evidence="1" id="KW-0175">Coiled coil</keyword>
<evidence type="ECO:0000256" key="1">
    <source>
        <dbReference type="SAM" id="Coils"/>
    </source>
</evidence>
<proteinExistence type="predicted"/>
<evidence type="ECO:0000313" key="3">
    <source>
        <dbReference type="Proteomes" id="UP000516438"/>
    </source>
</evidence>